<proteinExistence type="predicted"/>
<accession>A0A391NUH1</accession>
<feature type="signal peptide" evidence="1">
    <location>
        <begin position="1"/>
        <end position="17"/>
    </location>
</feature>
<name>A0A391NUH1_9EUKA</name>
<keyword evidence="3" id="KW-1185">Reference proteome</keyword>
<evidence type="ECO:0000256" key="1">
    <source>
        <dbReference type="SAM" id="SignalP"/>
    </source>
</evidence>
<feature type="chain" id="PRO_5017176151" evidence="1">
    <location>
        <begin position="18"/>
        <end position="83"/>
    </location>
</feature>
<organism evidence="2 3">
    <name type="scientific">Kipferlia bialata</name>
    <dbReference type="NCBI Taxonomy" id="797122"/>
    <lineage>
        <taxon>Eukaryota</taxon>
        <taxon>Metamonada</taxon>
        <taxon>Carpediemonas-like organisms</taxon>
        <taxon>Kipferlia</taxon>
    </lineage>
</organism>
<sequence length="83" mass="8989">MRHALTVLLAVLALCLAGDTCNFNPWELIDRADALECLRAQPLSQDIMDATFSAALTISDSNVFTDLLLSPPAPFEDLAVDVK</sequence>
<dbReference type="Proteomes" id="UP000265618">
    <property type="component" value="Unassembled WGS sequence"/>
</dbReference>
<protein>
    <submittedName>
        <fullName evidence="2">Uncharacterized protein</fullName>
    </submittedName>
</protein>
<keyword evidence="1" id="KW-0732">Signal</keyword>
<comment type="caution">
    <text evidence="2">The sequence shown here is derived from an EMBL/GenBank/DDBJ whole genome shotgun (WGS) entry which is preliminary data.</text>
</comment>
<reference evidence="2 3" key="1">
    <citation type="journal article" date="2018" name="PLoS ONE">
        <title>The draft genome of Kipferlia bialata reveals reductive genome evolution in fornicate parasites.</title>
        <authorList>
            <person name="Tanifuji G."/>
            <person name="Takabayashi S."/>
            <person name="Kume K."/>
            <person name="Takagi M."/>
            <person name="Nakayama T."/>
            <person name="Kamikawa R."/>
            <person name="Inagaki Y."/>
            <person name="Hashimoto T."/>
        </authorList>
    </citation>
    <scope>NUCLEOTIDE SEQUENCE [LARGE SCALE GENOMIC DNA]</scope>
    <source>
        <strain evidence="2">NY0173</strain>
    </source>
</reference>
<evidence type="ECO:0000313" key="2">
    <source>
        <dbReference type="EMBL" id="GCA64861.1"/>
    </source>
</evidence>
<feature type="non-terminal residue" evidence="2">
    <location>
        <position position="83"/>
    </location>
</feature>
<dbReference type="EMBL" id="BDIP01008860">
    <property type="protein sequence ID" value="GCA64861.1"/>
    <property type="molecule type" value="Genomic_DNA"/>
</dbReference>
<dbReference type="AlphaFoldDB" id="A0A391NUH1"/>
<gene>
    <name evidence="2" type="ORF">KIPB_015595</name>
</gene>
<evidence type="ECO:0000313" key="3">
    <source>
        <dbReference type="Proteomes" id="UP000265618"/>
    </source>
</evidence>